<evidence type="ECO:0000256" key="1">
    <source>
        <dbReference type="ARBA" id="ARBA00004141"/>
    </source>
</evidence>
<feature type="transmembrane region" description="Helical" evidence="5">
    <location>
        <begin position="296"/>
        <end position="315"/>
    </location>
</feature>
<dbReference type="InterPro" id="IPR013057">
    <property type="entry name" value="AA_transpt_TM"/>
</dbReference>
<feature type="transmembrane region" description="Helical" evidence="5">
    <location>
        <begin position="380"/>
        <end position="401"/>
    </location>
</feature>
<comment type="subcellular location">
    <subcellularLocation>
        <location evidence="1">Membrane</location>
        <topology evidence="1">Multi-pass membrane protein</topology>
    </subcellularLocation>
</comment>
<protein>
    <submittedName>
        <fullName evidence="8">Transmembrane amino acid transporter</fullName>
    </submittedName>
</protein>
<evidence type="ECO:0000256" key="6">
    <source>
        <dbReference type="SAM" id="SignalP"/>
    </source>
</evidence>
<feature type="transmembrane region" description="Helical" evidence="5">
    <location>
        <begin position="243"/>
        <end position="266"/>
    </location>
</feature>
<feature type="transmembrane region" description="Helical" evidence="5">
    <location>
        <begin position="488"/>
        <end position="508"/>
    </location>
</feature>
<dbReference type="EMBL" id="JAGRRH010000027">
    <property type="protein sequence ID" value="KAG7340401.1"/>
    <property type="molecule type" value="Genomic_DNA"/>
</dbReference>
<feature type="transmembrane region" description="Helical" evidence="5">
    <location>
        <begin position="336"/>
        <end position="360"/>
    </location>
</feature>
<keyword evidence="3 5" id="KW-1133">Transmembrane helix</keyword>
<dbReference type="OrthoDB" id="28208at2759"/>
<dbReference type="AlphaFoldDB" id="A0A9K3KBM8"/>
<evidence type="ECO:0000256" key="2">
    <source>
        <dbReference type="ARBA" id="ARBA00022692"/>
    </source>
</evidence>
<evidence type="ECO:0000256" key="5">
    <source>
        <dbReference type="SAM" id="Phobius"/>
    </source>
</evidence>
<feature type="transmembrane region" description="Helical" evidence="5">
    <location>
        <begin position="422"/>
        <end position="441"/>
    </location>
</feature>
<dbReference type="GO" id="GO:0016020">
    <property type="term" value="C:membrane"/>
    <property type="evidence" value="ECO:0007669"/>
    <property type="project" value="UniProtKB-SubCell"/>
</dbReference>
<sequence>MWQKFPKNVTILILMAVIRIGTYADGSIGVTSNSLLNRLVDMSQKLKYHSKKTGRFTRNNNLRRTSSQISFSESVFNVRGGAIRKPKKAKSQASTVGGQSTILSSVFNLVNNVAGAGILTLSAGMSPGTGYMTAMIICALLGLLSGHCFSIVGEACELTEEPDFKGLWKTTIGNDSAWVVDAIIAVMCLACSIIYSGILGDVFTPLLAQAGFPAQYNGRTSNIIAITISLLLPLSLIKDLSALAFTSILGFAAIIYTATFIIVRALDGSYQLPGGRFLQDPAMIAALPAFDRASSWNFDFTSLVLASNLGLAYIAHYNAPNFYRSLKDTNASRFRLMVNISFSVLVVLYIVTMVAGYSTFGDVCQGNILLNYHPNDVLSTLGRLATGLSILFGFPLVASGAREAIIGVASSLGNESLGASKNHVLLVSGVLALVTAISCTVKDVSLVVGLTGAALGSFIVYICPPLIFSKAVALTKGRDSPESKRAQLNLALVPFGLFIAFLGCFMTIKESMSK</sequence>
<reference evidence="8" key="1">
    <citation type="journal article" date="2021" name="Sci. Rep.">
        <title>Diploid genomic architecture of Nitzschia inconspicua, an elite biomass production diatom.</title>
        <authorList>
            <person name="Oliver A."/>
            <person name="Podell S."/>
            <person name="Pinowska A."/>
            <person name="Traller J.C."/>
            <person name="Smith S.R."/>
            <person name="McClure R."/>
            <person name="Beliaev A."/>
            <person name="Bohutskyi P."/>
            <person name="Hill E.A."/>
            <person name="Rabines A."/>
            <person name="Zheng H."/>
            <person name="Allen L.Z."/>
            <person name="Kuo A."/>
            <person name="Grigoriev I.V."/>
            <person name="Allen A.E."/>
            <person name="Hazlebeck D."/>
            <person name="Allen E.E."/>
        </authorList>
    </citation>
    <scope>NUCLEOTIDE SEQUENCE</scope>
    <source>
        <strain evidence="8">Hildebrandi</strain>
    </source>
</reference>
<keyword evidence="4 5" id="KW-0472">Membrane</keyword>
<accession>A0A9K3KBM8</accession>
<evidence type="ECO:0000313" key="9">
    <source>
        <dbReference type="Proteomes" id="UP000693970"/>
    </source>
</evidence>
<dbReference type="GO" id="GO:0015179">
    <property type="term" value="F:L-amino acid transmembrane transporter activity"/>
    <property type="evidence" value="ECO:0007669"/>
    <property type="project" value="TreeGrafter"/>
</dbReference>
<feature type="transmembrane region" description="Helical" evidence="5">
    <location>
        <begin position="218"/>
        <end position="236"/>
    </location>
</feature>
<feature type="chain" id="PRO_5039886478" evidence="6">
    <location>
        <begin position="25"/>
        <end position="514"/>
    </location>
</feature>
<feature type="signal peptide" evidence="6">
    <location>
        <begin position="1"/>
        <end position="24"/>
    </location>
</feature>
<keyword evidence="6" id="KW-0732">Signal</keyword>
<dbReference type="PANTHER" id="PTHR22950:SF652">
    <property type="entry name" value="TRANSMEMBRANE AMINO ACID TRANSPORTER FAMILY PROTEIN"/>
    <property type="match status" value="1"/>
</dbReference>
<comment type="caution">
    <text evidence="8">The sequence shown here is derived from an EMBL/GenBank/DDBJ whole genome shotgun (WGS) entry which is preliminary data.</text>
</comment>
<keyword evidence="9" id="KW-1185">Reference proteome</keyword>
<feature type="transmembrane region" description="Helical" evidence="5">
    <location>
        <begin position="177"/>
        <end position="198"/>
    </location>
</feature>
<name>A0A9K3KBM8_9STRA</name>
<evidence type="ECO:0000256" key="4">
    <source>
        <dbReference type="ARBA" id="ARBA00023136"/>
    </source>
</evidence>
<reference evidence="8" key="2">
    <citation type="submission" date="2021-04" db="EMBL/GenBank/DDBJ databases">
        <authorList>
            <person name="Podell S."/>
        </authorList>
    </citation>
    <scope>NUCLEOTIDE SEQUENCE</scope>
    <source>
        <strain evidence="8">Hildebrandi</strain>
    </source>
</reference>
<dbReference type="Pfam" id="PF01490">
    <property type="entry name" value="Aa_trans"/>
    <property type="match status" value="1"/>
</dbReference>
<gene>
    <name evidence="8" type="ORF">IV203_023944</name>
</gene>
<evidence type="ECO:0000256" key="3">
    <source>
        <dbReference type="ARBA" id="ARBA00022989"/>
    </source>
</evidence>
<keyword evidence="2 5" id="KW-0812">Transmembrane</keyword>
<feature type="domain" description="Amino acid transporter transmembrane" evidence="7">
    <location>
        <begin position="99"/>
        <end position="508"/>
    </location>
</feature>
<proteinExistence type="predicted"/>
<feature type="transmembrane region" description="Helical" evidence="5">
    <location>
        <begin position="447"/>
        <end position="468"/>
    </location>
</feature>
<evidence type="ECO:0000259" key="7">
    <source>
        <dbReference type="Pfam" id="PF01490"/>
    </source>
</evidence>
<organism evidence="8 9">
    <name type="scientific">Nitzschia inconspicua</name>
    <dbReference type="NCBI Taxonomy" id="303405"/>
    <lineage>
        <taxon>Eukaryota</taxon>
        <taxon>Sar</taxon>
        <taxon>Stramenopiles</taxon>
        <taxon>Ochrophyta</taxon>
        <taxon>Bacillariophyta</taxon>
        <taxon>Bacillariophyceae</taxon>
        <taxon>Bacillariophycidae</taxon>
        <taxon>Bacillariales</taxon>
        <taxon>Bacillariaceae</taxon>
        <taxon>Nitzschia</taxon>
    </lineage>
</organism>
<dbReference type="Proteomes" id="UP000693970">
    <property type="component" value="Unassembled WGS sequence"/>
</dbReference>
<evidence type="ECO:0000313" key="8">
    <source>
        <dbReference type="EMBL" id="KAG7340401.1"/>
    </source>
</evidence>
<dbReference type="PANTHER" id="PTHR22950">
    <property type="entry name" value="AMINO ACID TRANSPORTER"/>
    <property type="match status" value="1"/>
</dbReference>
<feature type="transmembrane region" description="Helical" evidence="5">
    <location>
        <begin position="131"/>
        <end position="156"/>
    </location>
</feature>